<evidence type="ECO:0000256" key="5">
    <source>
        <dbReference type="ARBA" id="ARBA00023136"/>
    </source>
</evidence>
<comment type="subcellular location">
    <subcellularLocation>
        <location evidence="1">Membrane</location>
        <topology evidence="1">Single-pass membrane protein</topology>
    </subcellularLocation>
</comment>
<feature type="domain" description="Multidrug resistance protein MdtA-like alpha-helical hairpin" evidence="8">
    <location>
        <begin position="87"/>
        <end position="154"/>
    </location>
</feature>
<dbReference type="Pfam" id="PF25876">
    <property type="entry name" value="HH_MFP_RND"/>
    <property type="match status" value="1"/>
</dbReference>
<dbReference type="Gene3D" id="2.40.30.170">
    <property type="match status" value="1"/>
</dbReference>
<comment type="similarity">
    <text evidence="2">Belongs to the membrane fusion protein (MFP) (TC 8.A.1) family.</text>
</comment>
<dbReference type="NCBIfam" id="TIGR01730">
    <property type="entry name" value="RND_mfp"/>
    <property type="match status" value="1"/>
</dbReference>
<dbReference type="SUPFAM" id="SSF111369">
    <property type="entry name" value="HlyD-like secretion proteins"/>
    <property type="match status" value="1"/>
</dbReference>
<proteinExistence type="inferred from homology"/>
<feature type="domain" description="p-hydroxybenzoic acid efflux pump subunit AaeA-like beta-barrel" evidence="10">
    <location>
        <begin position="192"/>
        <end position="287"/>
    </location>
</feature>
<dbReference type="InterPro" id="IPR058625">
    <property type="entry name" value="MdtA-like_BSH"/>
</dbReference>
<evidence type="ECO:0000256" key="3">
    <source>
        <dbReference type="ARBA" id="ARBA00022692"/>
    </source>
</evidence>
<comment type="caution">
    <text evidence="11">The sequence shown here is derived from an EMBL/GenBank/DDBJ whole genome shotgun (WGS) entry which is preliminary data.</text>
</comment>
<dbReference type="GO" id="GO:0022857">
    <property type="term" value="F:transmembrane transporter activity"/>
    <property type="evidence" value="ECO:0007669"/>
    <property type="project" value="InterPro"/>
</dbReference>
<evidence type="ECO:0000256" key="2">
    <source>
        <dbReference type="ARBA" id="ARBA00009477"/>
    </source>
</evidence>
<keyword evidence="3 7" id="KW-0812">Transmembrane</keyword>
<feature type="transmembrane region" description="Helical" evidence="7">
    <location>
        <begin position="12"/>
        <end position="32"/>
    </location>
</feature>
<dbReference type="Proteomes" id="UP001255601">
    <property type="component" value="Unassembled WGS sequence"/>
</dbReference>
<dbReference type="RefSeq" id="WP_309769486.1">
    <property type="nucleotide sequence ID" value="NZ_JAVIZC010000001.1"/>
</dbReference>
<dbReference type="InterPro" id="IPR058624">
    <property type="entry name" value="MdtA-like_HH"/>
</dbReference>
<keyword evidence="4 7" id="KW-1133">Transmembrane helix</keyword>
<keyword evidence="5 7" id="KW-0472">Membrane</keyword>
<feature type="coiled-coil region" evidence="6">
    <location>
        <begin position="87"/>
        <end position="152"/>
    </location>
</feature>
<evidence type="ECO:0000313" key="11">
    <source>
        <dbReference type="EMBL" id="MDR6100411.1"/>
    </source>
</evidence>
<evidence type="ECO:0000259" key="8">
    <source>
        <dbReference type="Pfam" id="PF25876"/>
    </source>
</evidence>
<evidence type="ECO:0000256" key="4">
    <source>
        <dbReference type="ARBA" id="ARBA00022989"/>
    </source>
</evidence>
<protein>
    <submittedName>
        <fullName evidence="11">RND family efflux transporter MFP subunit</fullName>
    </submittedName>
</protein>
<dbReference type="PANTHER" id="PTHR30367">
    <property type="entry name" value="P-HYDROXYBENZOIC ACID EFFLUX PUMP SUBUNIT AAEA-RELATED"/>
    <property type="match status" value="1"/>
</dbReference>
<accession>A0AAJ2B6T8</accession>
<dbReference type="GO" id="GO:0016020">
    <property type="term" value="C:membrane"/>
    <property type="evidence" value="ECO:0007669"/>
    <property type="project" value="InterPro"/>
</dbReference>
<dbReference type="Pfam" id="PF25917">
    <property type="entry name" value="BSH_RND"/>
    <property type="match status" value="1"/>
</dbReference>
<evidence type="ECO:0000256" key="7">
    <source>
        <dbReference type="SAM" id="Phobius"/>
    </source>
</evidence>
<dbReference type="InterPro" id="IPR058634">
    <property type="entry name" value="AaeA-lik-b-barrel"/>
</dbReference>
<keyword evidence="6" id="KW-0175">Coiled coil</keyword>
<dbReference type="Pfam" id="PF25963">
    <property type="entry name" value="Beta-barrel_AAEA"/>
    <property type="match status" value="1"/>
</dbReference>
<evidence type="ECO:0000256" key="1">
    <source>
        <dbReference type="ARBA" id="ARBA00004167"/>
    </source>
</evidence>
<evidence type="ECO:0000259" key="10">
    <source>
        <dbReference type="Pfam" id="PF25963"/>
    </source>
</evidence>
<evidence type="ECO:0000256" key="6">
    <source>
        <dbReference type="SAM" id="Coils"/>
    </source>
</evidence>
<dbReference type="InterPro" id="IPR006143">
    <property type="entry name" value="RND_pump_MFP"/>
</dbReference>
<sequence length="303" mass="32927">MKSFLFRSMRLVVTLGITVVAIFFGWQLWIAYMETPWTRDGHVRANVVTITPDVTGLVSAVFVHDNQRVTKGQTLLKVDPSRFQIALDSAKASVTQATATLDNAKTEAERYRRLQEGSTVSQQSVDKAQLALEQAEAAYEQAQASYNLAQLNLVRTDVVSPADGIITNLALSPGDYVASGKGVMALVATSTIRVEGYFDESQLSHITVGDPVKIRLMGMKDPLKGHVESIAAGIEDRERTAGSTLLANVTPNFTWVRLAQRVPVRVRLDKDTDASALIVGTSATVAVLPKANDREVSLTTAIR</sequence>
<dbReference type="AlphaFoldDB" id="A0AAJ2B6T8"/>
<dbReference type="EMBL" id="JAVIZC010000001">
    <property type="protein sequence ID" value="MDR6100411.1"/>
    <property type="molecule type" value="Genomic_DNA"/>
</dbReference>
<evidence type="ECO:0000259" key="9">
    <source>
        <dbReference type="Pfam" id="PF25917"/>
    </source>
</evidence>
<dbReference type="InterPro" id="IPR050393">
    <property type="entry name" value="MFP_Efflux_Pump"/>
</dbReference>
<dbReference type="PANTHER" id="PTHR30367:SF12">
    <property type="entry name" value="P-HYDROXYBENZOIC ACID EFFLUX PUMP SUBUNIT AAEA"/>
    <property type="match status" value="1"/>
</dbReference>
<name>A0AAJ2B6T8_9HYPH</name>
<organism evidence="11 12">
    <name type="scientific">Agrobacterium larrymoorei</name>
    <dbReference type="NCBI Taxonomy" id="160699"/>
    <lineage>
        <taxon>Bacteria</taxon>
        <taxon>Pseudomonadati</taxon>
        <taxon>Pseudomonadota</taxon>
        <taxon>Alphaproteobacteria</taxon>
        <taxon>Hyphomicrobiales</taxon>
        <taxon>Rhizobiaceae</taxon>
        <taxon>Rhizobium/Agrobacterium group</taxon>
        <taxon>Agrobacterium</taxon>
    </lineage>
</organism>
<evidence type="ECO:0000313" key="12">
    <source>
        <dbReference type="Proteomes" id="UP001255601"/>
    </source>
</evidence>
<reference evidence="11" key="1">
    <citation type="submission" date="2023-08" db="EMBL/GenBank/DDBJ databases">
        <title>Functional and genomic diversity of the sorghum phyllosphere microbiome.</title>
        <authorList>
            <person name="Shade A."/>
        </authorList>
    </citation>
    <scope>NUCLEOTIDE SEQUENCE</scope>
    <source>
        <strain evidence="11">SORGH_AS_0974</strain>
    </source>
</reference>
<gene>
    <name evidence="11" type="ORF">QE369_000589</name>
</gene>
<feature type="domain" description="Multidrug resistance protein MdtA-like barrel-sandwich hybrid" evidence="9">
    <location>
        <begin position="46"/>
        <end position="187"/>
    </location>
</feature>
<dbReference type="Gene3D" id="1.10.287.470">
    <property type="entry name" value="Helix hairpin bin"/>
    <property type="match status" value="1"/>
</dbReference>